<dbReference type="SUPFAM" id="SSF52540">
    <property type="entry name" value="P-loop containing nucleoside triphosphate hydrolases"/>
    <property type="match status" value="1"/>
</dbReference>
<protein>
    <recommendedName>
        <fullName evidence="2">Helicase ATP-binding domain-containing protein</fullName>
    </recommendedName>
</protein>
<dbReference type="PROSITE" id="PS51192">
    <property type="entry name" value="HELICASE_ATP_BIND_1"/>
    <property type="match status" value="1"/>
</dbReference>
<comment type="caution">
    <text evidence="3">The sequence shown here is derived from an EMBL/GenBank/DDBJ whole genome shotgun (WGS) entry which is preliminary data.</text>
</comment>
<dbReference type="SMART" id="SM00487">
    <property type="entry name" value="DEXDc"/>
    <property type="match status" value="1"/>
</dbReference>
<dbReference type="InterPro" id="IPR027417">
    <property type="entry name" value="P-loop_NTPase"/>
</dbReference>
<feature type="region of interest" description="Disordered" evidence="1">
    <location>
        <begin position="43"/>
        <end position="64"/>
    </location>
</feature>
<name>A0AAV5R9W2_PICKL</name>
<sequence length="734" mass="83770">MVKVTTANNSILYNFLIRYTNKKCNFSTKIPSDEKLLNDILNEDPEEDYGSNTNSGDEPSYRKTSSLAKFQKNGLNKKNDNNQTPSIGPKYWRTKYRKAYNQVDKGLKTPIDEYITKNMHVIESYNKKHLLPIDQRIKLNLDKDLNWFNVGFDYPLSTAIVRYLSKRRHVSYSKESYADFPLTNFEQRFFALMSGYGSTVAKGPSGCGKSFSLLLSALNLRRMNIKGKGINSLILVKSNSLVTQYQNVVNGIISNLRTDQQVNPKNIVQFLYRSTPEEELQQEDDLTDFQAPHVLVATPQRLLDILSSKGMDFVKINSLSYIAVDDFTSMIDETLMLETKKEAPVVKLMNYVLKLQDYRRMHNCPHPQVILTTNDAATDSLIQQLKEYTKWIDWKKFAPIGKFGDEEDVPHYKYISDKVAVSTVLVLPRFKNETSDKFKVTLYDMKPFEYGETPSEWLNKVYRTSYGNSEAYRKHRNTKWSSIPQEVKMGEIEILCSGLGKLLKKQDVLDWMKDGKPAIVVHSDELNSNSIVEKLSKKTKRKIAVLDVRKHFTQFVDKSTKTEDDIDLYVTNTSSLLGVTLAGLKTIFILGTDAIKTPSNLAMIMGRARNVDGIVPEKEFSMFASGFDSNTNSEKFDPNARTFIIQNMLPDGSVDPYERNLLERSFIINGLVRQLKTIGVEEKWTLEDENLYNSMIGGVFDYGMGVDDDMSVEFTGFSNIIGNIPEPESDIESK</sequence>
<dbReference type="GO" id="GO:0003676">
    <property type="term" value="F:nucleic acid binding"/>
    <property type="evidence" value="ECO:0007669"/>
    <property type="project" value="InterPro"/>
</dbReference>
<organism evidence="3 4">
    <name type="scientific">Pichia kluyveri</name>
    <name type="common">Yeast</name>
    <dbReference type="NCBI Taxonomy" id="36015"/>
    <lineage>
        <taxon>Eukaryota</taxon>
        <taxon>Fungi</taxon>
        <taxon>Dikarya</taxon>
        <taxon>Ascomycota</taxon>
        <taxon>Saccharomycotina</taxon>
        <taxon>Pichiomycetes</taxon>
        <taxon>Pichiales</taxon>
        <taxon>Pichiaceae</taxon>
        <taxon>Pichia</taxon>
    </lineage>
</organism>
<dbReference type="Proteomes" id="UP001378960">
    <property type="component" value="Unassembled WGS sequence"/>
</dbReference>
<dbReference type="Gene3D" id="3.40.50.300">
    <property type="entry name" value="P-loop containing nucleotide triphosphate hydrolases"/>
    <property type="match status" value="1"/>
</dbReference>
<gene>
    <name evidence="3" type="ORF">DAPK24_048820</name>
</gene>
<dbReference type="Pfam" id="PF00270">
    <property type="entry name" value="DEAD"/>
    <property type="match status" value="1"/>
</dbReference>
<dbReference type="EMBL" id="BTGB01000009">
    <property type="protein sequence ID" value="GMM48284.1"/>
    <property type="molecule type" value="Genomic_DNA"/>
</dbReference>
<dbReference type="AlphaFoldDB" id="A0AAV5R9W2"/>
<dbReference type="InterPro" id="IPR014001">
    <property type="entry name" value="Helicase_ATP-bd"/>
</dbReference>
<dbReference type="GO" id="GO:0005524">
    <property type="term" value="F:ATP binding"/>
    <property type="evidence" value="ECO:0007669"/>
    <property type="project" value="InterPro"/>
</dbReference>
<reference evidence="3 4" key="1">
    <citation type="journal article" date="2023" name="Elife">
        <title>Identification of key yeast species and microbe-microbe interactions impacting larval growth of Drosophila in the wild.</title>
        <authorList>
            <person name="Mure A."/>
            <person name="Sugiura Y."/>
            <person name="Maeda R."/>
            <person name="Honda K."/>
            <person name="Sakurai N."/>
            <person name="Takahashi Y."/>
            <person name="Watada M."/>
            <person name="Katoh T."/>
            <person name="Gotoh A."/>
            <person name="Gotoh Y."/>
            <person name="Taniguchi I."/>
            <person name="Nakamura K."/>
            <person name="Hayashi T."/>
            <person name="Katayama T."/>
            <person name="Uemura T."/>
            <person name="Hattori Y."/>
        </authorList>
    </citation>
    <scope>NUCLEOTIDE SEQUENCE [LARGE SCALE GENOMIC DNA]</scope>
    <source>
        <strain evidence="3 4">PK-24</strain>
    </source>
</reference>
<evidence type="ECO:0000259" key="2">
    <source>
        <dbReference type="PROSITE" id="PS51192"/>
    </source>
</evidence>
<accession>A0AAV5R9W2</accession>
<evidence type="ECO:0000313" key="3">
    <source>
        <dbReference type="EMBL" id="GMM48284.1"/>
    </source>
</evidence>
<dbReference type="InterPro" id="IPR011545">
    <property type="entry name" value="DEAD/DEAH_box_helicase_dom"/>
</dbReference>
<keyword evidence="4" id="KW-1185">Reference proteome</keyword>
<evidence type="ECO:0000256" key="1">
    <source>
        <dbReference type="SAM" id="MobiDB-lite"/>
    </source>
</evidence>
<feature type="domain" description="Helicase ATP-binding" evidence="2">
    <location>
        <begin position="190"/>
        <end position="359"/>
    </location>
</feature>
<feature type="compositionally biased region" description="Polar residues" evidence="1">
    <location>
        <begin position="50"/>
        <end position="64"/>
    </location>
</feature>
<proteinExistence type="predicted"/>
<evidence type="ECO:0000313" key="4">
    <source>
        <dbReference type="Proteomes" id="UP001378960"/>
    </source>
</evidence>